<gene>
    <name evidence="2" type="ORF">METZ01_LOCUS40100</name>
</gene>
<reference evidence="2" key="1">
    <citation type="submission" date="2018-05" db="EMBL/GenBank/DDBJ databases">
        <authorList>
            <person name="Lanie J.A."/>
            <person name="Ng W.-L."/>
            <person name="Kazmierczak K.M."/>
            <person name="Andrzejewski T.M."/>
            <person name="Davidsen T.M."/>
            <person name="Wayne K.J."/>
            <person name="Tettelin H."/>
            <person name="Glass J.I."/>
            <person name="Rusch D."/>
            <person name="Podicherti R."/>
            <person name="Tsui H.-C.T."/>
            <person name="Winkler M.E."/>
        </authorList>
    </citation>
    <scope>NUCLEOTIDE SEQUENCE</scope>
</reference>
<dbReference type="CDD" id="cd04501">
    <property type="entry name" value="SGNH_hydrolase_like_4"/>
    <property type="match status" value="1"/>
</dbReference>
<sequence length="231" mass="25962">VRIIIITFIFSITSLIAQSRDYTPDQDWSNLNRYKLDNIQLGSPLEHEKRVVFMGNSITEGWSVLFPEFFEGKPYINRGISGQTTPQMLVRFRADVIALEPKVVLILAGINDIAGNTGPANVTMITNNIMSMAELAQSNDIHVIICSILPAKDFSWNPGMNPPPKILAVNTIIEKFANDNDMIYLDYYSSMVDEDNALKKEYGYDGVHPNKEGYQVMSLLAEDAINRILNN</sequence>
<dbReference type="PANTHER" id="PTHR30383:SF5">
    <property type="entry name" value="SGNH HYDROLASE-TYPE ESTERASE DOMAIN-CONTAINING PROTEIN"/>
    <property type="match status" value="1"/>
</dbReference>
<dbReference type="EMBL" id="UINC01001716">
    <property type="protein sequence ID" value="SUZ87246.1"/>
    <property type="molecule type" value="Genomic_DNA"/>
</dbReference>
<evidence type="ECO:0000259" key="1">
    <source>
        <dbReference type="Pfam" id="PF13472"/>
    </source>
</evidence>
<organism evidence="2">
    <name type="scientific">marine metagenome</name>
    <dbReference type="NCBI Taxonomy" id="408172"/>
    <lineage>
        <taxon>unclassified sequences</taxon>
        <taxon>metagenomes</taxon>
        <taxon>ecological metagenomes</taxon>
    </lineage>
</organism>
<dbReference type="PANTHER" id="PTHR30383">
    <property type="entry name" value="THIOESTERASE 1/PROTEASE 1/LYSOPHOSPHOLIPASE L1"/>
    <property type="match status" value="1"/>
</dbReference>
<dbReference type="InterPro" id="IPR036514">
    <property type="entry name" value="SGNH_hydro_sf"/>
</dbReference>
<accession>A0A381R671</accession>
<dbReference type="InterPro" id="IPR051532">
    <property type="entry name" value="Ester_Hydrolysis_Enzymes"/>
</dbReference>
<feature type="domain" description="SGNH hydrolase-type esterase" evidence="1">
    <location>
        <begin position="53"/>
        <end position="216"/>
    </location>
</feature>
<name>A0A381R671_9ZZZZ</name>
<dbReference type="SUPFAM" id="SSF52266">
    <property type="entry name" value="SGNH hydrolase"/>
    <property type="match status" value="1"/>
</dbReference>
<dbReference type="Pfam" id="PF13472">
    <property type="entry name" value="Lipase_GDSL_2"/>
    <property type="match status" value="1"/>
</dbReference>
<dbReference type="InterPro" id="IPR013830">
    <property type="entry name" value="SGNH_hydro"/>
</dbReference>
<dbReference type="GO" id="GO:0004622">
    <property type="term" value="F:phosphatidylcholine lysophospholipase activity"/>
    <property type="evidence" value="ECO:0007669"/>
    <property type="project" value="TreeGrafter"/>
</dbReference>
<dbReference type="Gene3D" id="3.40.50.1110">
    <property type="entry name" value="SGNH hydrolase"/>
    <property type="match status" value="1"/>
</dbReference>
<protein>
    <recommendedName>
        <fullName evidence="1">SGNH hydrolase-type esterase domain-containing protein</fullName>
    </recommendedName>
</protein>
<proteinExistence type="predicted"/>
<evidence type="ECO:0000313" key="2">
    <source>
        <dbReference type="EMBL" id="SUZ87246.1"/>
    </source>
</evidence>
<feature type="non-terminal residue" evidence="2">
    <location>
        <position position="1"/>
    </location>
</feature>
<dbReference type="AlphaFoldDB" id="A0A381R671"/>